<organism evidence="2 3">
    <name type="scientific">Canavalia gladiata</name>
    <name type="common">Sword bean</name>
    <name type="synonym">Dolichos gladiatus</name>
    <dbReference type="NCBI Taxonomy" id="3824"/>
    <lineage>
        <taxon>Eukaryota</taxon>
        <taxon>Viridiplantae</taxon>
        <taxon>Streptophyta</taxon>
        <taxon>Embryophyta</taxon>
        <taxon>Tracheophyta</taxon>
        <taxon>Spermatophyta</taxon>
        <taxon>Magnoliopsida</taxon>
        <taxon>eudicotyledons</taxon>
        <taxon>Gunneridae</taxon>
        <taxon>Pentapetalae</taxon>
        <taxon>rosids</taxon>
        <taxon>fabids</taxon>
        <taxon>Fabales</taxon>
        <taxon>Fabaceae</taxon>
        <taxon>Papilionoideae</taxon>
        <taxon>50 kb inversion clade</taxon>
        <taxon>NPAAA clade</taxon>
        <taxon>indigoferoid/millettioid clade</taxon>
        <taxon>Phaseoleae</taxon>
        <taxon>Canavalia</taxon>
    </lineage>
</organism>
<keyword evidence="1" id="KW-0472">Membrane</keyword>
<gene>
    <name evidence="2" type="ORF">VNO77_17638</name>
</gene>
<dbReference type="Proteomes" id="UP001367508">
    <property type="component" value="Unassembled WGS sequence"/>
</dbReference>
<keyword evidence="1" id="KW-0812">Transmembrane</keyword>
<evidence type="ECO:0000313" key="3">
    <source>
        <dbReference type="Proteomes" id="UP001367508"/>
    </source>
</evidence>
<protein>
    <submittedName>
        <fullName evidence="2">Uncharacterized protein</fullName>
    </submittedName>
</protein>
<sequence>MKNGNDFSPCNMWLCCDDKSNSIALLFVCVILYSLWIIGGTSWTSTFCLFCMIIGIFCQTKLYICRKFIKPVLPIELLWQALSSYPNALTICLDPSPIIAPPSIQVCATADTCLCLFELHLVDSRKKLKIVDCRSSCLFKFLVALMLWNRSGSMVLPKLFTWSTPDNYDLPASRDPESTATMLSVQYVLVECSLNL</sequence>
<proteinExistence type="predicted"/>
<keyword evidence="1" id="KW-1133">Transmembrane helix</keyword>
<comment type="caution">
    <text evidence="2">The sequence shown here is derived from an EMBL/GenBank/DDBJ whole genome shotgun (WGS) entry which is preliminary data.</text>
</comment>
<reference evidence="2 3" key="1">
    <citation type="submission" date="2024-01" db="EMBL/GenBank/DDBJ databases">
        <title>The genomes of 5 underutilized Papilionoideae crops provide insights into root nodulation and disease resistanc.</title>
        <authorList>
            <person name="Jiang F."/>
        </authorList>
    </citation>
    <scope>NUCLEOTIDE SEQUENCE [LARGE SCALE GENOMIC DNA]</scope>
    <source>
        <strain evidence="2">LVBAO_FW01</strain>
        <tissue evidence="2">Leaves</tissue>
    </source>
</reference>
<accession>A0AAN9LJF2</accession>
<keyword evidence="3" id="KW-1185">Reference proteome</keyword>
<dbReference type="EMBL" id="JAYMYQ010000004">
    <property type="protein sequence ID" value="KAK7337079.1"/>
    <property type="molecule type" value="Genomic_DNA"/>
</dbReference>
<evidence type="ECO:0000313" key="2">
    <source>
        <dbReference type="EMBL" id="KAK7337079.1"/>
    </source>
</evidence>
<feature type="transmembrane region" description="Helical" evidence="1">
    <location>
        <begin position="44"/>
        <end position="64"/>
    </location>
</feature>
<name>A0AAN9LJF2_CANGL</name>
<feature type="transmembrane region" description="Helical" evidence="1">
    <location>
        <begin position="21"/>
        <end position="38"/>
    </location>
</feature>
<evidence type="ECO:0000256" key="1">
    <source>
        <dbReference type="SAM" id="Phobius"/>
    </source>
</evidence>
<dbReference type="AlphaFoldDB" id="A0AAN9LJF2"/>